<evidence type="ECO:0000313" key="2">
    <source>
        <dbReference type="EMBL" id="CBL27762.1"/>
    </source>
</evidence>
<keyword evidence="3" id="KW-1185">Reference proteome</keyword>
<keyword evidence="1" id="KW-0175">Coiled coil</keyword>
<name>A0AB94IVJ3_9BACT</name>
<evidence type="ECO:0000256" key="1">
    <source>
        <dbReference type="SAM" id="Coils"/>
    </source>
</evidence>
<gene>
    <name evidence="2" type="ORF">SY1_02370</name>
</gene>
<accession>A0AB94IVJ3</accession>
<organism evidence="2 3">
    <name type="scientific">Fretibacterium fastidiosum</name>
    <dbReference type="NCBI Taxonomy" id="651822"/>
    <lineage>
        <taxon>Bacteria</taxon>
        <taxon>Thermotogati</taxon>
        <taxon>Synergistota</taxon>
        <taxon>Synergistia</taxon>
        <taxon>Synergistales</taxon>
        <taxon>Aminobacteriaceae</taxon>
        <taxon>Fretibacterium</taxon>
    </lineage>
</organism>
<dbReference type="AlphaFoldDB" id="A0AB94IVJ3"/>
<dbReference type="EMBL" id="FP929056">
    <property type="protein sequence ID" value="CBL27762.1"/>
    <property type="molecule type" value="Genomic_DNA"/>
</dbReference>
<feature type="coiled-coil region" evidence="1">
    <location>
        <begin position="81"/>
        <end position="108"/>
    </location>
</feature>
<dbReference type="KEGG" id="sbr:SY1_02370"/>
<evidence type="ECO:0000313" key="3">
    <source>
        <dbReference type="Proteomes" id="UP000008957"/>
    </source>
</evidence>
<proteinExistence type="predicted"/>
<sequence>MLPDVKARRTGKFDDWRGYRNGKHNGEDWAAPEGISRAVEEADSDLEAARIAVVVSEDPVAALAMTEGSEYLLPDTAAGLRKKLSGEVERLERQAAAEAEKAAAYAATDALMDRFGTDERAAWNAMENDPSLDPETRERIWGKYKARLSDRERWEAQRDRDYMSGWMDKIADSSSLEEAQQLIQDSGADGKQRVQMERWAAQIHRPEKFKEDVRDWAQAFKEVTNGQIKTDEELIYRWGGRLSSSTMKSLVRMFYKERASGTGKKGADYVGYSFSKAITTAILRGISRTRNRPGLRS</sequence>
<reference evidence="3" key="1">
    <citation type="submission" date="2010-03" db="EMBL/GenBank/DDBJ databases">
        <title>The genome sequence of Synergistetes sp. SGP1.</title>
        <authorList>
            <consortium name="metaHIT consortium -- http://www.metahit.eu/"/>
            <person name="Pajon A."/>
            <person name="Turner K."/>
            <person name="Parkhill J."/>
            <person name="Wade W."/>
            <person name="Vartoukian S."/>
        </authorList>
    </citation>
    <scope>NUCLEOTIDE SEQUENCE [LARGE SCALE GENOMIC DNA]</scope>
    <source>
        <strain evidence="3">SGP1</strain>
    </source>
</reference>
<reference evidence="2 3" key="2">
    <citation type="submission" date="2010-03" db="EMBL/GenBank/DDBJ databases">
        <authorList>
            <person name="Pajon A."/>
        </authorList>
    </citation>
    <scope>NUCLEOTIDE SEQUENCE [LARGE SCALE GENOMIC DNA]</scope>
    <source>
        <strain evidence="2 3">SGP1</strain>
    </source>
</reference>
<protein>
    <submittedName>
        <fullName evidence="2">Uncharacterized protein</fullName>
    </submittedName>
</protein>
<dbReference type="Proteomes" id="UP000008957">
    <property type="component" value="Chromosome"/>
</dbReference>